<evidence type="ECO:0000313" key="3">
    <source>
        <dbReference type="Proteomes" id="UP000321734"/>
    </source>
</evidence>
<sequence>MKFIIPIIAVLLFSNQCGQATDTSNKKNDISIATQDGMTITYEAQSRGFYEKIWVDASGISFVDNREFDNVRTTPISKAEWEELLAIKNALHLNTLPKLKAPSENRFSDGAAIGTVTIKTEQDEVKSSEFDHGNPPKELKSLLNKLLSIKEKL</sequence>
<comment type="caution">
    <text evidence="2">The sequence shown here is derived from an EMBL/GenBank/DDBJ whole genome shotgun (WGS) entry which is preliminary data.</text>
</comment>
<proteinExistence type="predicted"/>
<gene>
    <name evidence="2" type="ORF">ES711_06920</name>
</gene>
<organism evidence="2 3">
    <name type="scientific">Gelidibacter salicanalis</name>
    <dbReference type="NCBI Taxonomy" id="291193"/>
    <lineage>
        <taxon>Bacteria</taxon>
        <taxon>Pseudomonadati</taxon>
        <taxon>Bacteroidota</taxon>
        <taxon>Flavobacteriia</taxon>
        <taxon>Flavobacteriales</taxon>
        <taxon>Flavobacteriaceae</taxon>
        <taxon>Gelidibacter</taxon>
    </lineage>
</organism>
<dbReference type="AlphaFoldDB" id="A0A5C7ANR1"/>
<dbReference type="EMBL" id="VORX01000003">
    <property type="protein sequence ID" value="TXE08235.1"/>
    <property type="molecule type" value="Genomic_DNA"/>
</dbReference>
<protein>
    <submittedName>
        <fullName evidence="2">Uncharacterized protein</fullName>
    </submittedName>
</protein>
<dbReference type="Proteomes" id="UP000321734">
    <property type="component" value="Unassembled WGS sequence"/>
</dbReference>
<evidence type="ECO:0000313" key="2">
    <source>
        <dbReference type="EMBL" id="TXE08235.1"/>
    </source>
</evidence>
<keyword evidence="3" id="KW-1185">Reference proteome</keyword>
<feature type="chain" id="PRO_5022899930" evidence="1">
    <location>
        <begin position="21"/>
        <end position="153"/>
    </location>
</feature>
<keyword evidence="1" id="KW-0732">Signal</keyword>
<evidence type="ECO:0000256" key="1">
    <source>
        <dbReference type="SAM" id="SignalP"/>
    </source>
</evidence>
<name>A0A5C7ANR1_9FLAO</name>
<dbReference type="OrthoDB" id="1446480at2"/>
<dbReference type="RefSeq" id="WP_146891896.1">
    <property type="nucleotide sequence ID" value="NZ_VORX01000003.1"/>
</dbReference>
<feature type="signal peptide" evidence="1">
    <location>
        <begin position="1"/>
        <end position="20"/>
    </location>
</feature>
<accession>A0A5C7ANR1</accession>
<reference evidence="2 3" key="1">
    <citation type="submission" date="2019-08" db="EMBL/GenBank/DDBJ databases">
        <title>Genome sequence of Gelidibacter salicanalis IC162T.</title>
        <authorList>
            <person name="Bowman J.P."/>
        </authorList>
    </citation>
    <scope>NUCLEOTIDE SEQUENCE [LARGE SCALE GENOMIC DNA]</scope>
    <source>
        <strain evidence="2 3">IC162</strain>
    </source>
</reference>